<keyword evidence="2" id="KW-0732">Signal</keyword>
<reference evidence="3" key="2">
    <citation type="submission" date="2015-06" db="UniProtKB">
        <authorList>
            <consortium name="EnsemblProtists"/>
        </authorList>
    </citation>
    <scope>IDENTIFICATION</scope>
    <source>
        <strain evidence="3">Emoy2</strain>
    </source>
</reference>
<dbReference type="Proteomes" id="UP000011713">
    <property type="component" value="Unassembled WGS sequence"/>
</dbReference>
<evidence type="ECO:0000256" key="2">
    <source>
        <dbReference type="SAM" id="SignalP"/>
    </source>
</evidence>
<dbReference type="InParanoid" id="M4BAH8"/>
<feature type="region of interest" description="Disordered" evidence="1">
    <location>
        <begin position="105"/>
        <end position="125"/>
    </location>
</feature>
<keyword evidence="4" id="KW-1185">Reference proteome</keyword>
<sequence>MRLLTCNRSTSAMGACFSMALLSYRMCIVVLANETLNVNHQLGARPQLSPRLVVSSSVYKNERACQVFRDEVADLRRQNAALPSQIKKLARGQTYHLKVLERGGCIRPRKKPRADGAGGDDRHRT</sequence>
<feature type="chain" id="PRO_5004048991" description="RxLR effector candidate protein" evidence="2">
    <location>
        <begin position="33"/>
        <end position="125"/>
    </location>
</feature>
<reference evidence="4" key="1">
    <citation type="journal article" date="2010" name="Science">
        <title>Signatures of adaptation to obligate biotrophy in the Hyaloperonospora arabidopsidis genome.</title>
        <authorList>
            <person name="Baxter L."/>
            <person name="Tripathy S."/>
            <person name="Ishaque N."/>
            <person name="Boot N."/>
            <person name="Cabral A."/>
            <person name="Kemen E."/>
            <person name="Thines M."/>
            <person name="Ah-Fong A."/>
            <person name="Anderson R."/>
            <person name="Badejoko W."/>
            <person name="Bittner-Eddy P."/>
            <person name="Boore J.L."/>
            <person name="Chibucos M.C."/>
            <person name="Coates M."/>
            <person name="Dehal P."/>
            <person name="Delehaunty K."/>
            <person name="Dong S."/>
            <person name="Downton P."/>
            <person name="Dumas B."/>
            <person name="Fabro G."/>
            <person name="Fronick C."/>
            <person name="Fuerstenberg S.I."/>
            <person name="Fulton L."/>
            <person name="Gaulin E."/>
            <person name="Govers F."/>
            <person name="Hughes L."/>
            <person name="Humphray S."/>
            <person name="Jiang R.H."/>
            <person name="Judelson H."/>
            <person name="Kamoun S."/>
            <person name="Kyung K."/>
            <person name="Meijer H."/>
            <person name="Minx P."/>
            <person name="Morris P."/>
            <person name="Nelson J."/>
            <person name="Phuntumart V."/>
            <person name="Qutob D."/>
            <person name="Rehmany A."/>
            <person name="Rougon-Cardoso A."/>
            <person name="Ryden P."/>
            <person name="Torto-Alalibo T."/>
            <person name="Studholme D."/>
            <person name="Wang Y."/>
            <person name="Win J."/>
            <person name="Wood J."/>
            <person name="Clifton S.W."/>
            <person name="Rogers J."/>
            <person name="Van den Ackerveken G."/>
            <person name="Jones J.D."/>
            <person name="McDowell J.M."/>
            <person name="Beynon J."/>
            <person name="Tyler B.M."/>
        </authorList>
    </citation>
    <scope>NUCLEOTIDE SEQUENCE [LARGE SCALE GENOMIC DNA]</scope>
    <source>
        <strain evidence="4">Emoy2</strain>
    </source>
</reference>
<dbReference type="EMBL" id="JH598070">
    <property type="status" value="NOT_ANNOTATED_CDS"/>
    <property type="molecule type" value="Genomic_DNA"/>
</dbReference>
<dbReference type="VEuPathDB" id="FungiDB:HpaG803288"/>
<proteinExistence type="predicted"/>
<dbReference type="HOGENOM" id="CLU_1996963_0_0_1"/>
<evidence type="ECO:0008006" key="5">
    <source>
        <dbReference type="Google" id="ProtNLM"/>
    </source>
</evidence>
<evidence type="ECO:0000313" key="4">
    <source>
        <dbReference type="Proteomes" id="UP000011713"/>
    </source>
</evidence>
<evidence type="ECO:0000313" key="3">
    <source>
        <dbReference type="EnsemblProtists" id="HpaP803288"/>
    </source>
</evidence>
<accession>M4BAH8</accession>
<name>M4BAH8_HYAAE</name>
<dbReference type="AlphaFoldDB" id="M4BAH8"/>
<feature type="signal peptide" evidence="2">
    <location>
        <begin position="1"/>
        <end position="32"/>
    </location>
</feature>
<dbReference type="EnsemblProtists" id="HpaT803288">
    <property type="protein sequence ID" value="HpaP803288"/>
    <property type="gene ID" value="HpaG803288"/>
</dbReference>
<organism evidence="3 4">
    <name type="scientific">Hyaloperonospora arabidopsidis (strain Emoy2)</name>
    <name type="common">Downy mildew agent</name>
    <name type="synonym">Peronospora arabidopsidis</name>
    <dbReference type="NCBI Taxonomy" id="559515"/>
    <lineage>
        <taxon>Eukaryota</taxon>
        <taxon>Sar</taxon>
        <taxon>Stramenopiles</taxon>
        <taxon>Oomycota</taxon>
        <taxon>Peronosporomycetes</taxon>
        <taxon>Peronosporales</taxon>
        <taxon>Peronosporaceae</taxon>
        <taxon>Hyaloperonospora</taxon>
    </lineage>
</organism>
<protein>
    <recommendedName>
        <fullName evidence="5">RxLR effector candidate protein</fullName>
    </recommendedName>
</protein>
<evidence type="ECO:0000256" key="1">
    <source>
        <dbReference type="SAM" id="MobiDB-lite"/>
    </source>
</evidence>